<dbReference type="Proteomes" id="UP000248817">
    <property type="component" value="Unassembled WGS sequence"/>
</dbReference>
<gene>
    <name evidence="1" type="ORF">BP00DRAFT_453999</name>
</gene>
<sequence>MIPHVWTSLPEEAYRSHGFLQQSIRSLVRASANSQHPPNDDEYLELLKRCGKLPPELITMIWDCISPGSVRSILALPATKHLWSAPSVTNGTATLSLNGDLVLYYTHAVKQRYVCGLGQGDVVYGHKSECSTAISVPSSEAAMIFTMDIHGLSQLEFVSEVPSAEPNKTMSDSQFRGVVYPQTEELRVDLKWDIFKIFDISPCDKSMFGHDFLWSSILPPFRPSADSFYNWPRHIDFSTQAQQFMEYIPLQNQKGMLCGLTAFCSNAGIVGIGTHFLSCPQHSSHEESSFSHWYGRQQGHPIHFRLGRQETISSVSVFWERDDYLPEPYLAVTTSKDETYFLGPYIEPSRTCTKSLFNADHGDLQGLYYDKSPGITRFTSLGSIYQPHRHPVPRQAVSAIPLRQHMEVIDILNPPRFFSQAPFRHVRALVACYLESRCTGLRLCYHDGTERILGQWYEDTDARPKYETLAFRDGSILRFYFANEDGYDLLIRVRVAQDAAPQADERFCDMMEGDEIYWLFTDYADVIFGG</sequence>
<proteinExistence type="predicted"/>
<protein>
    <submittedName>
        <fullName evidence="1">Uncharacterized protein</fullName>
    </submittedName>
</protein>
<organism evidence="1 2">
    <name type="scientific">Aspergillus indologenus CBS 114.80</name>
    <dbReference type="NCBI Taxonomy" id="1450541"/>
    <lineage>
        <taxon>Eukaryota</taxon>
        <taxon>Fungi</taxon>
        <taxon>Dikarya</taxon>
        <taxon>Ascomycota</taxon>
        <taxon>Pezizomycotina</taxon>
        <taxon>Eurotiomycetes</taxon>
        <taxon>Eurotiomycetidae</taxon>
        <taxon>Eurotiales</taxon>
        <taxon>Aspergillaceae</taxon>
        <taxon>Aspergillus</taxon>
        <taxon>Aspergillus subgen. Circumdati</taxon>
    </lineage>
</organism>
<dbReference type="EMBL" id="KZ825470">
    <property type="protein sequence ID" value="PYI35305.1"/>
    <property type="molecule type" value="Genomic_DNA"/>
</dbReference>
<keyword evidence="2" id="KW-1185">Reference proteome</keyword>
<evidence type="ECO:0000313" key="1">
    <source>
        <dbReference type="EMBL" id="PYI35305.1"/>
    </source>
</evidence>
<dbReference type="AlphaFoldDB" id="A0A2V5IEW6"/>
<evidence type="ECO:0000313" key="2">
    <source>
        <dbReference type="Proteomes" id="UP000248817"/>
    </source>
</evidence>
<accession>A0A2V5IEW6</accession>
<name>A0A2V5IEW6_9EURO</name>
<reference evidence="1 2" key="1">
    <citation type="submission" date="2018-02" db="EMBL/GenBank/DDBJ databases">
        <title>The genomes of Aspergillus section Nigri reveals drivers in fungal speciation.</title>
        <authorList>
            <consortium name="DOE Joint Genome Institute"/>
            <person name="Vesth T.C."/>
            <person name="Nybo J."/>
            <person name="Theobald S."/>
            <person name="Brandl J."/>
            <person name="Frisvad J.C."/>
            <person name="Nielsen K.F."/>
            <person name="Lyhne E.K."/>
            <person name="Kogle M.E."/>
            <person name="Kuo A."/>
            <person name="Riley R."/>
            <person name="Clum A."/>
            <person name="Nolan M."/>
            <person name="Lipzen A."/>
            <person name="Salamov A."/>
            <person name="Henrissat B."/>
            <person name="Wiebenga A."/>
            <person name="De vries R.P."/>
            <person name="Grigoriev I.V."/>
            <person name="Mortensen U.H."/>
            <person name="Andersen M.R."/>
            <person name="Baker S.E."/>
        </authorList>
    </citation>
    <scope>NUCLEOTIDE SEQUENCE [LARGE SCALE GENOMIC DNA]</scope>
    <source>
        <strain evidence="1 2">CBS 114.80</strain>
    </source>
</reference>